<dbReference type="PROSITE" id="PS50076">
    <property type="entry name" value="DNAJ_2"/>
    <property type="match status" value="1"/>
</dbReference>
<feature type="domain" description="J" evidence="2">
    <location>
        <begin position="29"/>
        <end position="95"/>
    </location>
</feature>
<protein>
    <recommendedName>
        <fullName evidence="2">J domain-containing protein</fullName>
    </recommendedName>
</protein>
<dbReference type="CDD" id="cd06257">
    <property type="entry name" value="DnaJ"/>
    <property type="match status" value="1"/>
</dbReference>
<dbReference type="InterPro" id="IPR036869">
    <property type="entry name" value="J_dom_sf"/>
</dbReference>
<dbReference type="GO" id="GO:0044183">
    <property type="term" value="F:protein folding chaperone"/>
    <property type="evidence" value="ECO:0007669"/>
    <property type="project" value="TreeGrafter"/>
</dbReference>
<evidence type="ECO:0000259" key="2">
    <source>
        <dbReference type="PROSITE" id="PS50076"/>
    </source>
</evidence>
<dbReference type="InterPro" id="IPR001623">
    <property type="entry name" value="DnaJ_domain"/>
</dbReference>
<name>A0A0G4FX85_9ALVE</name>
<dbReference type="Pfam" id="PF00226">
    <property type="entry name" value="DnaJ"/>
    <property type="match status" value="1"/>
</dbReference>
<dbReference type="GO" id="GO:0005634">
    <property type="term" value="C:nucleus"/>
    <property type="evidence" value="ECO:0007669"/>
    <property type="project" value="TreeGrafter"/>
</dbReference>
<dbReference type="SMART" id="SM00271">
    <property type="entry name" value="DnaJ"/>
    <property type="match status" value="1"/>
</dbReference>
<dbReference type="PANTHER" id="PTHR43948">
    <property type="entry name" value="DNAJ HOMOLOG SUBFAMILY B"/>
    <property type="match status" value="1"/>
</dbReference>
<gene>
    <name evidence="3" type="ORF">Cvel_19230</name>
</gene>
<feature type="compositionally biased region" description="Basic and acidic residues" evidence="1">
    <location>
        <begin position="85"/>
        <end position="95"/>
    </location>
</feature>
<dbReference type="GO" id="GO:0051087">
    <property type="term" value="F:protein-folding chaperone binding"/>
    <property type="evidence" value="ECO:0007669"/>
    <property type="project" value="TreeGrafter"/>
</dbReference>
<evidence type="ECO:0000313" key="3">
    <source>
        <dbReference type="EMBL" id="CEM19985.1"/>
    </source>
</evidence>
<dbReference type="SUPFAM" id="SSF46565">
    <property type="entry name" value="Chaperone J-domain"/>
    <property type="match status" value="1"/>
</dbReference>
<feature type="region of interest" description="Disordered" evidence="1">
    <location>
        <begin position="171"/>
        <end position="312"/>
    </location>
</feature>
<dbReference type="AlphaFoldDB" id="A0A0G4FX85"/>
<evidence type="ECO:0000256" key="1">
    <source>
        <dbReference type="SAM" id="MobiDB-lite"/>
    </source>
</evidence>
<feature type="region of interest" description="Disordered" evidence="1">
    <location>
        <begin position="83"/>
        <end position="124"/>
    </location>
</feature>
<dbReference type="EMBL" id="CDMZ01000710">
    <property type="protein sequence ID" value="CEM19985.1"/>
    <property type="molecule type" value="Genomic_DNA"/>
</dbReference>
<feature type="compositionally biased region" description="Polar residues" evidence="1">
    <location>
        <begin position="280"/>
        <end position="293"/>
    </location>
</feature>
<accession>A0A0G4FX85</accession>
<organism evidence="3">
    <name type="scientific">Chromera velia CCMP2878</name>
    <dbReference type="NCBI Taxonomy" id="1169474"/>
    <lineage>
        <taxon>Eukaryota</taxon>
        <taxon>Sar</taxon>
        <taxon>Alveolata</taxon>
        <taxon>Colpodellida</taxon>
        <taxon>Chromeraceae</taxon>
        <taxon>Chromera</taxon>
    </lineage>
</organism>
<dbReference type="GO" id="GO:0051082">
    <property type="term" value="F:unfolded protein binding"/>
    <property type="evidence" value="ECO:0007669"/>
    <property type="project" value="TreeGrafter"/>
</dbReference>
<dbReference type="PANTHER" id="PTHR43948:SF10">
    <property type="entry name" value="MRJ, ISOFORM E"/>
    <property type="match status" value="1"/>
</dbReference>
<proteinExistence type="predicted"/>
<dbReference type="VEuPathDB" id="CryptoDB:Cvel_19230"/>
<dbReference type="Gene3D" id="1.10.287.110">
    <property type="entry name" value="DnaJ domain"/>
    <property type="match status" value="1"/>
</dbReference>
<sequence>MFGNRAICLPRCTSVLQRPFSSSSSKPPDYYKILGVKQTAPASDIKSAYRKLALQWHPDRNPEKRSEAETKFREISEAYQVLSDSEQRQQHDLSRGFRVSPHPSKAHAGFSGDGRDGDGTADPFVYDFTGPLPGDFNEESLRAVFRSSASLKAAEEDFMRNFGSNLTDLLRDLNPQQRPSPHNMQGRAAGPFGTSSDRFASDSPFLRHDPASPFGRRAQTPASPSRGPREGPGSQQPGREKGQQGGTPGSKEERGGPTLGSFLRQSRSGGTRGGRDSPLESPQNGNNKSKSAQGGQGFREYRSSTVLPTKDGRIVQRVTITRENPDGTLSQKIVDRELASQ</sequence>
<dbReference type="PhylomeDB" id="A0A0G4FX85"/>
<dbReference type="GO" id="GO:0005737">
    <property type="term" value="C:cytoplasm"/>
    <property type="evidence" value="ECO:0007669"/>
    <property type="project" value="TreeGrafter"/>
</dbReference>
<reference evidence="3" key="1">
    <citation type="submission" date="2014-11" db="EMBL/GenBank/DDBJ databases">
        <authorList>
            <person name="Otto D Thomas"/>
            <person name="Naeem Raeece"/>
        </authorList>
    </citation>
    <scope>NUCLEOTIDE SEQUENCE</scope>
</reference>
<dbReference type="PRINTS" id="PR00625">
    <property type="entry name" value="JDOMAIN"/>
</dbReference>
<feature type="compositionally biased region" description="Polar residues" evidence="1">
    <location>
        <begin position="174"/>
        <end position="183"/>
    </location>
</feature>